<comment type="subcellular location">
    <subcellularLocation>
        <location evidence="1 5">Bacterial flagellum basal body</location>
    </subcellularLocation>
</comment>
<dbReference type="InterPro" id="IPR001444">
    <property type="entry name" value="Flag_bb_rod_N"/>
</dbReference>
<dbReference type="InterPro" id="IPR010930">
    <property type="entry name" value="Flg_bb/hook_C_dom"/>
</dbReference>
<dbReference type="Proteomes" id="UP001177769">
    <property type="component" value="Chromosome"/>
</dbReference>
<dbReference type="PANTHER" id="PTHR30435:SF1">
    <property type="entry name" value="FLAGELLAR HOOK PROTEIN FLGE"/>
    <property type="match status" value="1"/>
</dbReference>
<dbReference type="RefSeq" id="WP_285231403.1">
    <property type="nucleotide sequence ID" value="NZ_CP116346.1"/>
</dbReference>
<dbReference type="Pfam" id="PF07559">
    <property type="entry name" value="FlgE_D2"/>
    <property type="match status" value="1"/>
</dbReference>
<evidence type="ECO:0000256" key="5">
    <source>
        <dbReference type="RuleBase" id="RU362116"/>
    </source>
</evidence>
<keyword evidence="10" id="KW-0282">Flagellum</keyword>
<dbReference type="AlphaFoldDB" id="A0AA95N862"/>
<dbReference type="InterPro" id="IPR037925">
    <property type="entry name" value="FlgE/F/G-like"/>
</dbReference>
<proteinExistence type="inferred from homology"/>
<dbReference type="KEGG" id="pais:PFX98_15595"/>
<feature type="domain" description="Flagellar basal body rod protein N-terminal" evidence="6">
    <location>
        <begin position="6"/>
        <end position="31"/>
    </location>
</feature>
<sequence length="453" mass="47263">MGFQQGLSGLNAASKNLEVIGNNIANANTFGSKSSRAEFADVYASALNGAGQSPVGIGTSLAAVSQQFTQGNISTTENPMDLAINGAGFFQVSDGLNPTLYSRNGQFKIDRQGFVVNNAGLKLLGYPADGTGQIQPGLAQPLQLPTAGITPAVTQKINMEFNLDSRAKTTAPDPAGPQTMKLDDAKTYNNATSLTVYDAKGQDVALTFYFQKQDPSPPPPDPTSTVTWNVYATANGVPVEVDSAGNPTPADADGNPTAPYTQLKFANYEDNSVSPPIKIGQLVPPTTTLDMAIPAAANSRGTLTLPISGIKLDMTKATEGGTSFAVTDVKQDGYAPGQLSGIQIDDSGVIMARYSNGQSKPAGQVEFATFRNPQGLQPVGGNAWSRTFASGEAVVGTPGDGNMGVLQSGALEESNVDMTAELVNMVTAQRVYQANAQSIKTLDQVLQTLVNLR</sequence>
<name>A0AA95N862_9BURK</name>
<dbReference type="GO" id="GO:0009425">
    <property type="term" value="C:bacterial-type flagellum basal body"/>
    <property type="evidence" value="ECO:0007669"/>
    <property type="project" value="UniProtKB-SubCell"/>
</dbReference>
<evidence type="ECO:0000256" key="1">
    <source>
        <dbReference type="ARBA" id="ARBA00004117"/>
    </source>
</evidence>
<dbReference type="Pfam" id="PF06429">
    <property type="entry name" value="Flg_bbr_C"/>
    <property type="match status" value="1"/>
</dbReference>
<dbReference type="GO" id="GO:0071978">
    <property type="term" value="P:bacterial-type flagellum-dependent swarming motility"/>
    <property type="evidence" value="ECO:0007669"/>
    <property type="project" value="TreeGrafter"/>
</dbReference>
<evidence type="ECO:0000259" key="9">
    <source>
        <dbReference type="Pfam" id="PF22692"/>
    </source>
</evidence>
<comment type="similarity">
    <text evidence="2 5">Belongs to the flagella basal body rod proteins family.</text>
</comment>
<evidence type="ECO:0000259" key="8">
    <source>
        <dbReference type="Pfam" id="PF07559"/>
    </source>
</evidence>
<organism evidence="10 11">
    <name type="scientific">Paucibacter sediminis</name>
    <dbReference type="NCBI Taxonomy" id="3019553"/>
    <lineage>
        <taxon>Bacteria</taxon>
        <taxon>Pseudomonadati</taxon>
        <taxon>Pseudomonadota</taxon>
        <taxon>Betaproteobacteria</taxon>
        <taxon>Burkholderiales</taxon>
        <taxon>Sphaerotilaceae</taxon>
        <taxon>Roseateles</taxon>
    </lineage>
</organism>
<accession>A0AA95N862</accession>
<dbReference type="SUPFAM" id="SSF117143">
    <property type="entry name" value="Flagellar hook protein flgE"/>
    <property type="match status" value="1"/>
</dbReference>
<dbReference type="GO" id="GO:0005829">
    <property type="term" value="C:cytosol"/>
    <property type="evidence" value="ECO:0007669"/>
    <property type="project" value="TreeGrafter"/>
</dbReference>
<feature type="domain" description="Flagellar basal-body/hook protein C-terminal" evidence="7">
    <location>
        <begin position="407"/>
        <end position="452"/>
    </location>
</feature>
<keyword evidence="11" id="KW-1185">Reference proteome</keyword>
<gene>
    <name evidence="10" type="primary">flgE</name>
    <name evidence="10" type="ORF">PFX98_15595</name>
</gene>
<reference evidence="10" key="1">
    <citation type="submission" date="2023-01" db="EMBL/GenBank/DDBJ databases">
        <title>Whole genome sequence of Paucibacter sp. S2-9 isolated from pond sediment.</title>
        <authorList>
            <person name="Jung J.Y."/>
        </authorList>
    </citation>
    <scope>NUCLEOTIDE SEQUENCE</scope>
    <source>
        <strain evidence="10">S2-9</strain>
    </source>
</reference>
<keyword evidence="4 5" id="KW-0975">Bacterial flagellum</keyword>
<dbReference type="PROSITE" id="PS00588">
    <property type="entry name" value="FLAGELLA_BB_ROD"/>
    <property type="match status" value="1"/>
</dbReference>
<dbReference type="PANTHER" id="PTHR30435">
    <property type="entry name" value="FLAGELLAR PROTEIN"/>
    <property type="match status" value="1"/>
</dbReference>
<feature type="domain" description="Flagellar hook protein FlgE/F/G-like D1" evidence="9">
    <location>
        <begin position="83"/>
        <end position="133"/>
    </location>
</feature>
<keyword evidence="10" id="KW-0966">Cell projection</keyword>
<comment type="function">
    <text evidence="5">A flexible structure which links the flagellar filament to the drive apparatus in the basal body.</text>
</comment>
<dbReference type="InterPro" id="IPR020013">
    <property type="entry name" value="Flagellar_FlgE/F/G"/>
</dbReference>
<dbReference type="InterPro" id="IPR037058">
    <property type="entry name" value="Falgellar_hook_FlgE_sf"/>
</dbReference>
<dbReference type="InterPro" id="IPR011491">
    <property type="entry name" value="FlgE_D2"/>
</dbReference>
<dbReference type="Gene3D" id="2.60.98.20">
    <property type="entry name" value="Flagellar hook protein FlgE"/>
    <property type="match status" value="1"/>
</dbReference>
<evidence type="ECO:0000259" key="7">
    <source>
        <dbReference type="Pfam" id="PF06429"/>
    </source>
</evidence>
<dbReference type="GO" id="GO:0009424">
    <property type="term" value="C:bacterial-type flagellum hook"/>
    <property type="evidence" value="ECO:0007669"/>
    <property type="project" value="TreeGrafter"/>
</dbReference>
<dbReference type="InterPro" id="IPR053967">
    <property type="entry name" value="LlgE_F_G-like_D1"/>
</dbReference>
<evidence type="ECO:0000256" key="2">
    <source>
        <dbReference type="ARBA" id="ARBA00009677"/>
    </source>
</evidence>
<evidence type="ECO:0000256" key="4">
    <source>
        <dbReference type="ARBA" id="ARBA00023143"/>
    </source>
</evidence>
<dbReference type="NCBIfam" id="NF004238">
    <property type="entry name" value="PRK05682.1-1"/>
    <property type="match status" value="1"/>
</dbReference>
<feature type="domain" description="Flagellar hook protein FlgE D2" evidence="8">
    <location>
        <begin position="162"/>
        <end position="334"/>
    </location>
</feature>
<dbReference type="Pfam" id="PF00460">
    <property type="entry name" value="Flg_bb_rod"/>
    <property type="match status" value="1"/>
</dbReference>
<evidence type="ECO:0000259" key="6">
    <source>
        <dbReference type="Pfam" id="PF00460"/>
    </source>
</evidence>
<dbReference type="EMBL" id="CP116346">
    <property type="protein sequence ID" value="WIT10335.1"/>
    <property type="molecule type" value="Genomic_DNA"/>
</dbReference>
<protein>
    <recommendedName>
        <fullName evidence="3 5">Flagellar hook protein FlgE</fullName>
    </recommendedName>
</protein>
<evidence type="ECO:0000313" key="10">
    <source>
        <dbReference type="EMBL" id="WIT10335.1"/>
    </source>
</evidence>
<dbReference type="Pfam" id="PF22692">
    <property type="entry name" value="LlgE_F_G_D1"/>
    <property type="match status" value="1"/>
</dbReference>
<evidence type="ECO:0000313" key="11">
    <source>
        <dbReference type="Proteomes" id="UP001177769"/>
    </source>
</evidence>
<evidence type="ECO:0000256" key="3">
    <source>
        <dbReference type="ARBA" id="ARBA00019015"/>
    </source>
</evidence>
<dbReference type="NCBIfam" id="TIGR03506">
    <property type="entry name" value="FlgEFG_subfam"/>
    <property type="match status" value="1"/>
</dbReference>
<dbReference type="InterPro" id="IPR019776">
    <property type="entry name" value="Flagellar_basal_body_rod_CS"/>
</dbReference>
<keyword evidence="10" id="KW-0969">Cilium</keyword>